<feature type="transmembrane region" description="Helical" evidence="6">
    <location>
        <begin position="323"/>
        <end position="339"/>
    </location>
</feature>
<dbReference type="Proteomes" id="UP000295334">
    <property type="component" value="Unassembled WGS sequence"/>
</dbReference>
<keyword evidence="8" id="KW-1185">Reference proteome</keyword>
<proteinExistence type="predicted"/>
<gene>
    <name evidence="7" type="ORF">EPD60_03450</name>
</gene>
<feature type="transmembrane region" description="Helical" evidence="6">
    <location>
        <begin position="138"/>
        <end position="167"/>
    </location>
</feature>
<keyword evidence="5 6" id="KW-0472">Membrane</keyword>
<protein>
    <submittedName>
        <fullName evidence="7">Flippase-like domain-containing protein</fullName>
    </submittedName>
</protein>
<dbReference type="GO" id="GO:0005886">
    <property type="term" value="C:plasma membrane"/>
    <property type="evidence" value="ECO:0007669"/>
    <property type="project" value="UniProtKB-SubCell"/>
</dbReference>
<comment type="caution">
    <text evidence="7">The sequence shown here is derived from an EMBL/GenBank/DDBJ whole genome shotgun (WGS) entry which is preliminary data.</text>
</comment>
<feature type="transmembrane region" description="Helical" evidence="6">
    <location>
        <begin position="179"/>
        <end position="205"/>
    </location>
</feature>
<name>A0A4R1BN03_9BACT</name>
<evidence type="ECO:0000256" key="1">
    <source>
        <dbReference type="ARBA" id="ARBA00004651"/>
    </source>
</evidence>
<keyword evidence="4 6" id="KW-1133">Transmembrane helix</keyword>
<evidence type="ECO:0000256" key="2">
    <source>
        <dbReference type="ARBA" id="ARBA00022475"/>
    </source>
</evidence>
<dbReference type="Pfam" id="PF03706">
    <property type="entry name" value="LPG_synthase_TM"/>
    <property type="match status" value="1"/>
</dbReference>
<evidence type="ECO:0000256" key="3">
    <source>
        <dbReference type="ARBA" id="ARBA00022692"/>
    </source>
</evidence>
<feature type="transmembrane region" description="Helical" evidence="6">
    <location>
        <begin position="236"/>
        <end position="258"/>
    </location>
</feature>
<evidence type="ECO:0000256" key="4">
    <source>
        <dbReference type="ARBA" id="ARBA00022989"/>
    </source>
</evidence>
<evidence type="ECO:0000313" key="8">
    <source>
        <dbReference type="Proteomes" id="UP000295334"/>
    </source>
</evidence>
<feature type="transmembrane region" description="Helical" evidence="6">
    <location>
        <begin position="299"/>
        <end position="317"/>
    </location>
</feature>
<accession>A0A4R1BN03</accession>
<comment type="subcellular location">
    <subcellularLocation>
        <location evidence="1">Cell membrane</location>
        <topology evidence="1">Multi-pass membrane protein</topology>
    </subcellularLocation>
</comment>
<keyword evidence="3 6" id="KW-0812">Transmembrane</keyword>
<organism evidence="7 8">
    <name type="scientific">Flaviaesturariibacter flavus</name>
    <dbReference type="NCBI Taxonomy" id="2502780"/>
    <lineage>
        <taxon>Bacteria</taxon>
        <taxon>Pseudomonadati</taxon>
        <taxon>Bacteroidota</taxon>
        <taxon>Chitinophagia</taxon>
        <taxon>Chitinophagales</taxon>
        <taxon>Chitinophagaceae</taxon>
        <taxon>Flaviaestuariibacter</taxon>
    </lineage>
</organism>
<dbReference type="EMBL" id="SJZI01000003">
    <property type="protein sequence ID" value="TCJ18829.1"/>
    <property type="molecule type" value="Genomic_DNA"/>
</dbReference>
<reference evidence="7 8" key="1">
    <citation type="submission" date="2019-03" db="EMBL/GenBank/DDBJ databases">
        <authorList>
            <person name="Kim M.K.M."/>
        </authorList>
    </citation>
    <scope>NUCLEOTIDE SEQUENCE [LARGE SCALE GENOMIC DNA]</scope>
    <source>
        <strain evidence="7 8">17J68-12</strain>
    </source>
</reference>
<sequence length="346" mass="38547">MIFEGLCKVAVIFTAMRAGKISKKFSNYFLGPLLFSWLLYSIGRQLQHQPQLLESWGSIRASFHSPRIVYFIALCLLMLANWGIEALKWRMLVRPIEPISFGQSFRAVLSGVSFSVSTPNRVGEYLGRMLYMPEGKRLQVVALTLVGSLAQLLLTLWAGTIAFIFLYAKLTGSGMMHPFVYRVGLAALVLGTGVLTLFYFNIAALEKWLERLLRKASWLYLVAALKEFGMQRLSRLLGLSAVRYAVFVVQYLLAFRLFSVDVSLLQAVGVMGLVFLALAIIPSVVLLEVGIRGEVSLKLIGLFSANSLGIIVTTVTIWLINLVLPALAGSLLILGVKIFKKRYEER</sequence>
<feature type="transmembrane region" description="Helical" evidence="6">
    <location>
        <begin position="63"/>
        <end position="84"/>
    </location>
</feature>
<dbReference type="OrthoDB" id="1121314at2"/>
<feature type="transmembrane region" description="Helical" evidence="6">
    <location>
        <begin position="264"/>
        <end position="287"/>
    </location>
</feature>
<dbReference type="InterPro" id="IPR022791">
    <property type="entry name" value="L-PG_synthase/AglD"/>
</dbReference>
<evidence type="ECO:0000256" key="5">
    <source>
        <dbReference type="ARBA" id="ARBA00023136"/>
    </source>
</evidence>
<keyword evidence="2" id="KW-1003">Cell membrane</keyword>
<evidence type="ECO:0000256" key="6">
    <source>
        <dbReference type="SAM" id="Phobius"/>
    </source>
</evidence>
<dbReference type="AlphaFoldDB" id="A0A4R1BN03"/>
<evidence type="ECO:0000313" key="7">
    <source>
        <dbReference type="EMBL" id="TCJ18829.1"/>
    </source>
</evidence>
<feature type="transmembrane region" description="Helical" evidence="6">
    <location>
        <begin position="25"/>
        <end position="43"/>
    </location>
</feature>